<keyword evidence="2" id="KW-1185">Reference proteome</keyword>
<evidence type="ECO:0000313" key="1">
    <source>
        <dbReference type="EMBL" id="MFM9327126.1"/>
    </source>
</evidence>
<protein>
    <submittedName>
        <fullName evidence="1">DNA-processing protein DprA</fullName>
    </submittedName>
</protein>
<dbReference type="EMBL" id="JBJURJ010000001">
    <property type="protein sequence ID" value="MFM9327126.1"/>
    <property type="molecule type" value="Genomic_DNA"/>
</dbReference>
<sequence length="368" mass="40163">MNHHHVLVALHEMEGIGWKTIQRLTDYFPDLEELAGLTPGQLAALRLAPGKAELLSRGLSRDYLNRMEEAYADSVVVPIARGDEEYPPLLNETAAPPWVIYTIGRRELLKKYAIAMVGTRTPTVYGKRIASRMAEELSCSDVCVVSGLARGIDGEAHEGALKEEGSTIAVLGCGIDVIYPREHTLLYRKVAEQGLVLSEYPPGTQAAQGLFPQRNRIIAGLTLGTVVVEAAARSGSLITAKYAEGEFREVFAVPGQVTSPKSRGTHDLIREDGAKLVTSAADILKEFGHLPDMGRNSLKTMAYTREYLPVLTAEEERVAAVLADGPASIDELIERLQTNFGHLHSILLSLQLKKRIGQLPGSLYMLLS</sequence>
<name>A0ACC7NR38_9BACL</name>
<comment type="caution">
    <text evidence="1">The sequence shown here is derived from an EMBL/GenBank/DDBJ whole genome shotgun (WGS) entry which is preliminary data.</text>
</comment>
<organism evidence="1 2">
    <name type="scientific">Paenibacillus mesotrionivorans</name>
    <dbReference type="NCBI Taxonomy" id="3160968"/>
    <lineage>
        <taxon>Bacteria</taxon>
        <taxon>Bacillati</taxon>
        <taxon>Bacillota</taxon>
        <taxon>Bacilli</taxon>
        <taxon>Bacillales</taxon>
        <taxon>Paenibacillaceae</taxon>
        <taxon>Paenibacillus</taxon>
    </lineage>
</organism>
<proteinExistence type="predicted"/>
<accession>A0ACC7NR38</accession>
<gene>
    <name evidence="1" type="primary">dprA</name>
    <name evidence="1" type="ORF">ACI1P1_02320</name>
</gene>
<dbReference type="Proteomes" id="UP001631969">
    <property type="component" value="Unassembled WGS sequence"/>
</dbReference>
<reference evidence="1" key="1">
    <citation type="submission" date="2024-12" db="EMBL/GenBank/DDBJ databases">
        <authorList>
            <person name="Wu N."/>
        </authorList>
    </citation>
    <scope>NUCLEOTIDE SEQUENCE</scope>
    <source>
        <strain evidence="1">P15</strain>
    </source>
</reference>
<evidence type="ECO:0000313" key="2">
    <source>
        <dbReference type="Proteomes" id="UP001631969"/>
    </source>
</evidence>